<protein>
    <submittedName>
        <fullName evidence="2">Uncharacterized protein</fullName>
    </submittedName>
</protein>
<name>A0A136IJX4_9PEZI</name>
<feature type="region of interest" description="Disordered" evidence="1">
    <location>
        <begin position="62"/>
        <end position="92"/>
    </location>
</feature>
<accession>A0A136IJX4</accession>
<evidence type="ECO:0000313" key="3">
    <source>
        <dbReference type="Proteomes" id="UP000070501"/>
    </source>
</evidence>
<proteinExistence type="predicted"/>
<feature type="compositionally biased region" description="Polar residues" evidence="1">
    <location>
        <begin position="73"/>
        <end position="91"/>
    </location>
</feature>
<sequence>MKYTIIEASCRSPDGNPFGAAFEGWLHLKGHLSAAKLSYERGSRDLYKALVENNLGQIIRDVRLDRPPASASDKGSSKNGDNDSNTAQPSSHAALVQDVHLLKLCDVQSSSVYLVLRETEETELPIRWQNAQIDTYNRSEGPQILESGLG</sequence>
<dbReference type="InParanoid" id="A0A136IJX4"/>
<evidence type="ECO:0000313" key="2">
    <source>
        <dbReference type="EMBL" id="KXJ85078.1"/>
    </source>
</evidence>
<dbReference type="Proteomes" id="UP000070501">
    <property type="component" value="Unassembled WGS sequence"/>
</dbReference>
<reference evidence="3" key="1">
    <citation type="submission" date="2016-02" db="EMBL/GenBank/DDBJ databases">
        <title>Draft genome sequence of Microdochium bolleyi, a fungal endophyte of beachgrass.</title>
        <authorList>
            <consortium name="DOE Joint Genome Institute"/>
            <person name="David A.S."/>
            <person name="May G."/>
            <person name="Haridas S."/>
            <person name="Lim J."/>
            <person name="Wang M."/>
            <person name="Labutti K."/>
            <person name="Lipzen A."/>
            <person name="Barry K."/>
            <person name="Grigoriev I.V."/>
        </authorList>
    </citation>
    <scope>NUCLEOTIDE SEQUENCE [LARGE SCALE GENOMIC DNA]</scope>
    <source>
        <strain evidence="3">J235TASD1</strain>
    </source>
</reference>
<evidence type="ECO:0000256" key="1">
    <source>
        <dbReference type="SAM" id="MobiDB-lite"/>
    </source>
</evidence>
<dbReference type="AlphaFoldDB" id="A0A136IJX4"/>
<dbReference type="EMBL" id="KQ964298">
    <property type="protein sequence ID" value="KXJ85078.1"/>
    <property type="molecule type" value="Genomic_DNA"/>
</dbReference>
<gene>
    <name evidence="2" type="ORF">Micbo1qcDRAFT_210256</name>
</gene>
<organism evidence="2 3">
    <name type="scientific">Microdochium bolleyi</name>
    <dbReference type="NCBI Taxonomy" id="196109"/>
    <lineage>
        <taxon>Eukaryota</taxon>
        <taxon>Fungi</taxon>
        <taxon>Dikarya</taxon>
        <taxon>Ascomycota</taxon>
        <taxon>Pezizomycotina</taxon>
        <taxon>Sordariomycetes</taxon>
        <taxon>Xylariomycetidae</taxon>
        <taxon>Xylariales</taxon>
        <taxon>Microdochiaceae</taxon>
        <taxon>Microdochium</taxon>
    </lineage>
</organism>
<keyword evidence="3" id="KW-1185">Reference proteome</keyword>